<evidence type="ECO:0000313" key="2">
    <source>
        <dbReference type="Proteomes" id="UP000381260"/>
    </source>
</evidence>
<proteinExistence type="predicted"/>
<dbReference type="RefSeq" id="WP_153858013.1">
    <property type="nucleotide sequence ID" value="NZ_CP045913.1"/>
</dbReference>
<gene>
    <name evidence="1" type="ORF">GHV41_06680</name>
</gene>
<dbReference type="AlphaFoldDB" id="A0A5Q2V8N0"/>
<reference evidence="1 2" key="1">
    <citation type="submission" date="2019-11" db="EMBL/GenBank/DDBJ databases">
        <title>The Phosphoenolpyruvate Phosphotransferase System Regulates Serratia proteamaculans 336X Biofilm Formation and Wheat Roots colonization.</title>
        <authorList>
            <person name="Liu F."/>
        </authorList>
    </citation>
    <scope>NUCLEOTIDE SEQUENCE [LARGE SCALE GENOMIC DNA]</scope>
    <source>
        <strain evidence="1 2">336X</strain>
    </source>
</reference>
<sequence>MNDVYITINANADKKSNVDSNNSTLTVEPQRRESLDVEPHSSVRDVLYNGSGIIPELWPSVSITNEGPAQEITAEYFWAAFIGAWTLYTSVKVKVGETKVLSSTPNATNYSMIKITNDTERRCFVTAETL</sequence>
<dbReference type="Proteomes" id="UP000381260">
    <property type="component" value="Chromosome"/>
</dbReference>
<accession>A0A5Q2V8N0</accession>
<name>A0A5Q2V8N0_SERPR</name>
<evidence type="ECO:0000313" key="1">
    <source>
        <dbReference type="EMBL" id="QGH60544.1"/>
    </source>
</evidence>
<protein>
    <submittedName>
        <fullName evidence="1">Uncharacterized protein</fullName>
    </submittedName>
</protein>
<dbReference type="EMBL" id="CP045913">
    <property type="protein sequence ID" value="QGH60544.1"/>
    <property type="molecule type" value="Genomic_DNA"/>
</dbReference>
<organism evidence="1 2">
    <name type="scientific">Serratia proteamaculans</name>
    <dbReference type="NCBI Taxonomy" id="28151"/>
    <lineage>
        <taxon>Bacteria</taxon>
        <taxon>Pseudomonadati</taxon>
        <taxon>Pseudomonadota</taxon>
        <taxon>Gammaproteobacteria</taxon>
        <taxon>Enterobacterales</taxon>
        <taxon>Yersiniaceae</taxon>
        <taxon>Serratia</taxon>
    </lineage>
</organism>